<dbReference type="SUPFAM" id="SSF57501">
    <property type="entry name" value="Cystine-knot cytokines"/>
    <property type="match status" value="1"/>
</dbReference>
<dbReference type="InterPro" id="IPR032104">
    <property type="entry name" value="Spaetzle"/>
</dbReference>
<keyword evidence="8" id="KW-1185">Reference proteome</keyword>
<proteinExistence type="predicted"/>
<dbReference type="PANTHER" id="PTHR23199:SF12">
    <property type="entry name" value="NEUROTROPHIN 1-RELATED"/>
    <property type="match status" value="1"/>
</dbReference>
<keyword evidence="3" id="KW-0325">Glycoprotein</keyword>
<evidence type="ECO:0000256" key="5">
    <source>
        <dbReference type="SAM" id="SignalP"/>
    </source>
</evidence>
<dbReference type="GO" id="GO:0005615">
    <property type="term" value="C:extracellular space"/>
    <property type="evidence" value="ECO:0007669"/>
    <property type="project" value="UniProtKB-ARBA"/>
</dbReference>
<keyword evidence="2" id="KW-1015">Disulfide bond</keyword>
<sequence>MVLVVVMIAACVVVTQGDPEASTPKYDPPVYPRPRQADALSDHTTDDEVKKAICNTCRNICRIKFYHVFNVLFSAFPATPNTDREPLLRSSKILPFLPERYLGSLGVIPGPVGVSLGLGVPVASPPIPDVLHNPLVPGNVRGPRPVCAGSGTYCLYDNNYPLDKVNAISDRFYNDIRHIYSNLYRFHTNDIVYYDNATLHYRNDGHFVCESSVQYVRPGWAQNVRGEWLAILNTDKFPQTIRTEICRYGGKRCEYLPPCYKSRCAQRFSYVRLLCVDPYHPSIKPVVDVFPIPTACSCFVEDFTYY</sequence>
<name>A0A8J5JWP2_HOMAM</name>
<evidence type="ECO:0000256" key="2">
    <source>
        <dbReference type="ARBA" id="ARBA00023157"/>
    </source>
</evidence>
<evidence type="ECO:0000259" key="6">
    <source>
        <dbReference type="Pfam" id="PF16077"/>
    </source>
</evidence>
<evidence type="ECO:0000256" key="3">
    <source>
        <dbReference type="ARBA" id="ARBA00023180"/>
    </source>
</evidence>
<organism evidence="7 8">
    <name type="scientific">Homarus americanus</name>
    <name type="common">American lobster</name>
    <dbReference type="NCBI Taxonomy" id="6706"/>
    <lineage>
        <taxon>Eukaryota</taxon>
        <taxon>Metazoa</taxon>
        <taxon>Ecdysozoa</taxon>
        <taxon>Arthropoda</taxon>
        <taxon>Crustacea</taxon>
        <taxon>Multicrustacea</taxon>
        <taxon>Malacostraca</taxon>
        <taxon>Eumalacostraca</taxon>
        <taxon>Eucarida</taxon>
        <taxon>Decapoda</taxon>
        <taxon>Pleocyemata</taxon>
        <taxon>Astacidea</taxon>
        <taxon>Nephropoidea</taxon>
        <taxon>Nephropidae</taxon>
        <taxon>Homarus</taxon>
    </lineage>
</organism>
<reference evidence="7" key="1">
    <citation type="journal article" date="2021" name="Sci. Adv.">
        <title>The American lobster genome reveals insights on longevity, neural, and immune adaptations.</title>
        <authorList>
            <person name="Polinski J.M."/>
            <person name="Zimin A.V."/>
            <person name="Clark K.F."/>
            <person name="Kohn A.B."/>
            <person name="Sadowski N."/>
            <person name="Timp W."/>
            <person name="Ptitsyn A."/>
            <person name="Khanna P."/>
            <person name="Romanova D.Y."/>
            <person name="Williams P."/>
            <person name="Greenwood S.J."/>
            <person name="Moroz L.L."/>
            <person name="Walt D.R."/>
            <person name="Bodnar A.G."/>
        </authorList>
    </citation>
    <scope>NUCLEOTIDE SEQUENCE</scope>
    <source>
        <strain evidence="7">GMGI-L3</strain>
    </source>
</reference>
<feature type="signal peptide" evidence="5">
    <location>
        <begin position="1"/>
        <end position="17"/>
    </location>
</feature>
<dbReference type="EMBL" id="JAHLQT010026447">
    <property type="protein sequence ID" value="KAG7163578.1"/>
    <property type="molecule type" value="Genomic_DNA"/>
</dbReference>
<dbReference type="GO" id="GO:0021556">
    <property type="term" value="P:central nervous system formation"/>
    <property type="evidence" value="ECO:0007669"/>
    <property type="project" value="TreeGrafter"/>
</dbReference>
<evidence type="ECO:0000256" key="1">
    <source>
        <dbReference type="ARBA" id="ARBA00022729"/>
    </source>
</evidence>
<dbReference type="PANTHER" id="PTHR23199">
    <property type="entry name" value="NEUROTROPHIN 1-RELATED"/>
    <property type="match status" value="1"/>
</dbReference>
<dbReference type="Pfam" id="PF16077">
    <property type="entry name" value="Spaetzle"/>
    <property type="match status" value="1"/>
</dbReference>
<feature type="chain" id="PRO_5035149381" evidence="5">
    <location>
        <begin position="18"/>
        <end position="306"/>
    </location>
</feature>
<protein>
    <submittedName>
        <fullName evidence="7">Spaetzle 2-like</fullName>
    </submittedName>
</protein>
<dbReference type="GO" id="GO:0005121">
    <property type="term" value="F:Toll binding"/>
    <property type="evidence" value="ECO:0007669"/>
    <property type="project" value="TreeGrafter"/>
</dbReference>
<dbReference type="AlphaFoldDB" id="A0A8J5JWP2"/>
<dbReference type="GO" id="GO:0045087">
    <property type="term" value="P:innate immune response"/>
    <property type="evidence" value="ECO:0007669"/>
    <property type="project" value="TreeGrafter"/>
</dbReference>
<evidence type="ECO:0000313" key="7">
    <source>
        <dbReference type="EMBL" id="KAG7163578.1"/>
    </source>
</evidence>
<evidence type="ECO:0000313" key="8">
    <source>
        <dbReference type="Proteomes" id="UP000747542"/>
    </source>
</evidence>
<feature type="domain" description="Spaetzle" evidence="6">
    <location>
        <begin position="207"/>
        <end position="300"/>
    </location>
</feature>
<feature type="region of interest" description="Disordered" evidence="4">
    <location>
        <begin position="18"/>
        <end position="44"/>
    </location>
</feature>
<dbReference type="GO" id="GO:0008083">
    <property type="term" value="F:growth factor activity"/>
    <property type="evidence" value="ECO:0007669"/>
    <property type="project" value="TreeGrafter"/>
</dbReference>
<keyword evidence="1 5" id="KW-0732">Signal</keyword>
<comment type="caution">
    <text evidence="7">The sequence shown here is derived from an EMBL/GenBank/DDBJ whole genome shotgun (WGS) entry which is preliminary data.</text>
</comment>
<dbReference type="Proteomes" id="UP000747542">
    <property type="component" value="Unassembled WGS sequence"/>
</dbReference>
<accession>A0A8J5JWP2</accession>
<evidence type="ECO:0000256" key="4">
    <source>
        <dbReference type="SAM" id="MobiDB-lite"/>
    </source>
</evidence>
<dbReference type="Gene3D" id="2.10.90.10">
    <property type="entry name" value="Cystine-knot cytokines"/>
    <property type="match status" value="1"/>
</dbReference>
<gene>
    <name evidence="7" type="primary">Spz2-L</name>
    <name evidence="7" type="ORF">Hamer_G002783</name>
</gene>
<dbReference type="InterPro" id="IPR052444">
    <property type="entry name" value="Spz/Toll_ligand-like"/>
</dbReference>
<dbReference type="InterPro" id="IPR029034">
    <property type="entry name" value="Cystine-knot_cytokine"/>
</dbReference>